<dbReference type="EMBL" id="JACAZH010000002">
    <property type="protein sequence ID" value="KAF7374738.1"/>
    <property type="molecule type" value="Genomic_DNA"/>
</dbReference>
<dbReference type="Pfam" id="PF00096">
    <property type="entry name" value="zf-C2H2"/>
    <property type="match status" value="1"/>
</dbReference>
<accession>A0A8H6Z9D4</accession>
<evidence type="ECO:0000313" key="5">
    <source>
        <dbReference type="Proteomes" id="UP000623467"/>
    </source>
</evidence>
<organism evidence="4 5">
    <name type="scientific">Mycena sanguinolenta</name>
    <dbReference type="NCBI Taxonomy" id="230812"/>
    <lineage>
        <taxon>Eukaryota</taxon>
        <taxon>Fungi</taxon>
        <taxon>Dikarya</taxon>
        <taxon>Basidiomycota</taxon>
        <taxon>Agaricomycotina</taxon>
        <taxon>Agaricomycetes</taxon>
        <taxon>Agaricomycetidae</taxon>
        <taxon>Agaricales</taxon>
        <taxon>Marasmiineae</taxon>
        <taxon>Mycenaceae</taxon>
        <taxon>Mycena</taxon>
    </lineage>
</organism>
<dbReference type="InterPro" id="IPR036236">
    <property type="entry name" value="Znf_C2H2_sf"/>
</dbReference>
<evidence type="ECO:0000256" key="2">
    <source>
        <dbReference type="SAM" id="MobiDB-lite"/>
    </source>
</evidence>
<keyword evidence="1" id="KW-0479">Metal-binding</keyword>
<evidence type="ECO:0000259" key="3">
    <source>
        <dbReference type="PROSITE" id="PS50157"/>
    </source>
</evidence>
<name>A0A8H6Z9D4_9AGAR</name>
<keyword evidence="1" id="KW-0863">Zinc-finger</keyword>
<gene>
    <name evidence="4" type="ORF">MSAN_00359300</name>
</gene>
<dbReference type="Proteomes" id="UP000623467">
    <property type="component" value="Unassembled WGS sequence"/>
</dbReference>
<dbReference type="Gene3D" id="3.30.160.60">
    <property type="entry name" value="Classic Zinc Finger"/>
    <property type="match status" value="2"/>
</dbReference>
<dbReference type="PROSITE" id="PS50157">
    <property type="entry name" value="ZINC_FINGER_C2H2_2"/>
    <property type="match status" value="2"/>
</dbReference>
<proteinExistence type="predicted"/>
<comment type="caution">
    <text evidence="4">The sequence shown here is derived from an EMBL/GenBank/DDBJ whole genome shotgun (WGS) entry which is preliminary data.</text>
</comment>
<feature type="domain" description="C2H2-type" evidence="3">
    <location>
        <begin position="309"/>
        <end position="336"/>
    </location>
</feature>
<dbReference type="SUPFAM" id="SSF57667">
    <property type="entry name" value="beta-beta-alpha zinc fingers"/>
    <property type="match status" value="1"/>
</dbReference>
<dbReference type="AlphaFoldDB" id="A0A8H6Z9D4"/>
<feature type="region of interest" description="Disordered" evidence="2">
    <location>
        <begin position="237"/>
        <end position="271"/>
    </location>
</feature>
<evidence type="ECO:0000256" key="1">
    <source>
        <dbReference type="PROSITE-ProRule" id="PRU00042"/>
    </source>
</evidence>
<dbReference type="PROSITE" id="PS00028">
    <property type="entry name" value="ZINC_FINGER_C2H2_1"/>
    <property type="match status" value="1"/>
</dbReference>
<dbReference type="SMART" id="SM00355">
    <property type="entry name" value="ZnF_C2H2"/>
    <property type="match status" value="2"/>
</dbReference>
<reference evidence="4" key="1">
    <citation type="submission" date="2020-05" db="EMBL/GenBank/DDBJ databases">
        <title>Mycena genomes resolve the evolution of fungal bioluminescence.</title>
        <authorList>
            <person name="Tsai I.J."/>
        </authorList>
    </citation>
    <scope>NUCLEOTIDE SEQUENCE</scope>
    <source>
        <strain evidence="4">160909Yilan</strain>
    </source>
</reference>
<feature type="domain" description="C2H2-type" evidence="3">
    <location>
        <begin position="279"/>
        <end position="306"/>
    </location>
</feature>
<protein>
    <submittedName>
        <fullName evidence="4">Transcriptional regulator MET31</fullName>
    </submittedName>
</protein>
<evidence type="ECO:0000313" key="4">
    <source>
        <dbReference type="EMBL" id="KAF7374738.1"/>
    </source>
</evidence>
<sequence>MFSTSPQRPQKPSWLSIFIIPTLFAYIEQLELPQCLVAELSERIKAELGSLLNVPISELEIWKPNDPISLENVRATNAGIANIATKLSPHAVFSFESSSDLEEPLLVNLLVIDRRLTPKALERECDPGFYHDNLSAPASGRCGYSPTHEKSNGRLYCLAAATALVGHQPNQSRFPPIDLLAEYSSSPYVDDKGPGYQLTPPACSYLLFNTRAADSYQRHSSTQPSPPRRFISTLSEAKDEEAGPSRPWSALRTILPSPTPSPRPRSTAPSALSSYGERFICGVCAKSFSRAHDRKRHHETHHAPTRILHKCHYCEKDFSRADSLKRHIQQGCRGAPRQ</sequence>
<dbReference type="OrthoDB" id="8922241at2759"/>
<dbReference type="GO" id="GO:0008270">
    <property type="term" value="F:zinc ion binding"/>
    <property type="evidence" value="ECO:0007669"/>
    <property type="project" value="UniProtKB-KW"/>
</dbReference>
<keyword evidence="1" id="KW-0862">Zinc</keyword>
<dbReference type="InterPro" id="IPR013087">
    <property type="entry name" value="Znf_C2H2_type"/>
</dbReference>
<keyword evidence="5" id="KW-1185">Reference proteome</keyword>